<dbReference type="GO" id="GO:0043005">
    <property type="term" value="C:neuron projection"/>
    <property type="evidence" value="ECO:0007669"/>
    <property type="project" value="EnsemblMetazoa"/>
</dbReference>
<evidence type="ECO:0000256" key="1">
    <source>
        <dbReference type="ARBA" id="ARBA00004906"/>
    </source>
</evidence>
<dbReference type="GO" id="GO:0043066">
    <property type="term" value="P:negative regulation of apoptotic process"/>
    <property type="evidence" value="ECO:0007669"/>
    <property type="project" value="EnsemblMetazoa"/>
</dbReference>
<accession>E3MCL3</accession>
<feature type="compositionally biased region" description="Acidic residues" evidence="7">
    <location>
        <begin position="1"/>
        <end position="10"/>
    </location>
</feature>
<dbReference type="CDD" id="cd12907">
    <property type="entry name" value="SPRY_Fbox"/>
    <property type="match status" value="1"/>
</dbReference>
<dbReference type="EMBL" id="DS268435">
    <property type="protein sequence ID" value="EFO98632.1"/>
    <property type="molecule type" value="Genomic_DNA"/>
</dbReference>
<dbReference type="Proteomes" id="UP000008281">
    <property type="component" value="Unassembled WGS sequence"/>
</dbReference>
<dbReference type="InterPro" id="IPR036047">
    <property type="entry name" value="F-box-like_dom_sf"/>
</dbReference>
<dbReference type="FunCoup" id="E3MCL3">
    <property type="interactions" value="2112"/>
</dbReference>
<evidence type="ECO:0000313" key="9">
    <source>
        <dbReference type="EMBL" id="EFO98632.1"/>
    </source>
</evidence>
<dbReference type="FunFam" id="2.60.120.920:FF:000017">
    <property type="entry name" value="F-box/SPRY domain-containing protein 1"/>
    <property type="match status" value="1"/>
</dbReference>
<dbReference type="SUPFAM" id="SSF49899">
    <property type="entry name" value="Concanavalin A-like lectins/glucanases"/>
    <property type="match status" value="1"/>
</dbReference>
<dbReference type="GO" id="GO:0048681">
    <property type="term" value="P:negative regulation of axon regeneration"/>
    <property type="evidence" value="ECO:0007669"/>
    <property type="project" value="EnsemblMetazoa"/>
</dbReference>
<dbReference type="InterPro" id="IPR013320">
    <property type="entry name" value="ConA-like_dom_sf"/>
</dbReference>
<comment type="similarity">
    <text evidence="2">Belongs to the FBXO45/Fsn family.</text>
</comment>
<dbReference type="GO" id="GO:0016567">
    <property type="term" value="P:protein ubiquitination"/>
    <property type="evidence" value="ECO:0007669"/>
    <property type="project" value="UniProtKB-UniPathway"/>
</dbReference>
<dbReference type="SMART" id="SM00449">
    <property type="entry name" value="SPRY"/>
    <property type="match status" value="1"/>
</dbReference>
<dbReference type="Pfam" id="PF00622">
    <property type="entry name" value="SPRY"/>
    <property type="match status" value="1"/>
</dbReference>
<keyword evidence="4" id="KW-0833">Ubl conjugation pathway</keyword>
<dbReference type="STRING" id="31234.E3MCL3"/>
<dbReference type="GO" id="GO:0031594">
    <property type="term" value="C:neuromuscular junction"/>
    <property type="evidence" value="ECO:0007669"/>
    <property type="project" value="EnsemblMetazoa"/>
</dbReference>
<dbReference type="eggNOG" id="KOG3953">
    <property type="taxonomic scope" value="Eukaryota"/>
</dbReference>
<dbReference type="Gene3D" id="2.60.120.920">
    <property type="match status" value="1"/>
</dbReference>
<dbReference type="UniPathway" id="UPA00143"/>
<name>E3MCL3_CAERE</name>
<dbReference type="GO" id="GO:0002020">
    <property type="term" value="F:protease binding"/>
    <property type="evidence" value="ECO:0007669"/>
    <property type="project" value="EnsemblMetazoa"/>
</dbReference>
<dbReference type="GO" id="GO:0010629">
    <property type="term" value="P:negative regulation of gene expression"/>
    <property type="evidence" value="ECO:0007669"/>
    <property type="project" value="EnsemblMetazoa"/>
</dbReference>
<dbReference type="GO" id="GO:0008340">
    <property type="term" value="P:determination of adult lifespan"/>
    <property type="evidence" value="ECO:0007669"/>
    <property type="project" value="EnsemblMetazoa"/>
</dbReference>
<feature type="compositionally biased region" description="Pro residues" evidence="7">
    <location>
        <begin position="49"/>
        <end position="62"/>
    </location>
</feature>
<proteinExistence type="inferred from homology"/>
<keyword evidence="5" id="KW-0770">Synapse</keyword>
<dbReference type="Gene3D" id="1.20.1280.50">
    <property type="match status" value="1"/>
</dbReference>
<dbReference type="GO" id="GO:0060386">
    <property type="term" value="P:synapse assembly involved in innervation"/>
    <property type="evidence" value="ECO:0007669"/>
    <property type="project" value="TreeGrafter"/>
</dbReference>
<dbReference type="GO" id="GO:0010212">
    <property type="term" value="P:response to ionizing radiation"/>
    <property type="evidence" value="ECO:0007669"/>
    <property type="project" value="EnsemblMetazoa"/>
</dbReference>
<dbReference type="PANTHER" id="PTHR12245">
    <property type="entry name" value="SPRY DOMAIN CONTAINING SOCS BOX PROTEIN"/>
    <property type="match status" value="1"/>
</dbReference>
<dbReference type="GO" id="GO:1900075">
    <property type="term" value="P:positive regulation of neuromuscular synaptic transmission"/>
    <property type="evidence" value="ECO:0007669"/>
    <property type="project" value="EnsemblMetazoa"/>
</dbReference>
<dbReference type="InterPro" id="IPR035784">
    <property type="entry name" value="SPRY_FBXO45"/>
</dbReference>
<dbReference type="InterPro" id="IPR043136">
    <property type="entry name" value="B30.2/SPRY_sf"/>
</dbReference>
<protein>
    <recommendedName>
        <fullName evidence="3">F-box/SPRY domain-containing protein 1</fullName>
    </recommendedName>
</protein>
<dbReference type="GO" id="GO:0030517">
    <property type="term" value="P:negative regulation of axon extension"/>
    <property type="evidence" value="ECO:0007669"/>
    <property type="project" value="EnsemblMetazoa"/>
</dbReference>
<sequence length="346" mass="38415">MAENEDETIVPDDQCNLAASTPMKSSDLDNVESPKERKTSVAKCDGEGNPPPGSPGGSPPQLTPCSIPPRRRRSPRRPEVSASRLPLKVLNKIFQYLSLKGKNFFNEHFLPYFIDLRSAMLTCHSWNNALAMEDSDIWQQLLSLKLPEAAVVDPFLFAELGSARKKLRAWYYAWNTDDISRNNYVRTNGFTVHRQPVAQSTDGVRGKRGVSQGVHAFDITWDGPLGTVAVVGFATKHAALQCAGYIALLGSDDQSWGWNLVDNVLMHNGTQLGVYPKMNNPPKYEVGEKIRLVVDCEKHVAYFERNSEFLGIAFSHIPPLRLYPAVCAVYGNTEVTMVYVGSPQMG</sequence>
<dbReference type="GO" id="GO:0040024">
    <property type="term" value="P:dauer larval development"/>
    <property type="evidence" value="ECO:0007669"/>
    <property type="project" value="EnsemblMetazoa"/>
</dbReference>
<organism evidence="10">
    <name type="scientific">Caenorhabditis remanei</name>
    <name type="common">Caenorhabditis vulgaris</name>
    <dbReference type="NCBI Taxonomy" id="31234"/>
    <lineage>
        <taxon>Eukaryota</taxon>
        <taxon>Metazoa</taxon>
        <taxon>Ecdysozoa</taxon>
        <taxon>Nematoda</taxon>
        <taxon>Chromadorea</taxon>
        <taxon>Rhabditida</taxon>
        <taxon>Rhabditina</taxon>
        <taxon>Rhabditomorpha</taxon>
        <taxon>Rhabditoidea</taxon>
        <taxon>Rhabditidae</taxon>
        <taxon>Peloderinae</taxon>
        <taxon>Caenorhabditis</taxon>
    </lineage>
</organism>
<dbReference type="InParanoid" id="E3MCL3"/>
<evidence type="ECO:0000259" key="8">
    <source>
        <dbReference type="PROSITE" id="PS50188"/>
    </source>
</evidence>
<dbReference type="InterPro" id="IPR050672">
    <property type="entry name" value="FBXO45-Fsn/SPSB_families"/>
</dbReference>
<keyword evidence="10" id="KW-1185">Reference proteome</keyword>
<dbReference type="OrthoDB" id="2398163at2759"/>
<dbReference type="SUPFAM" id="SSF81383">
    <property type="entry name" value="F-box domain"/>
    <property type="match status" value="1"/>
</dbReference>
<dbReference type="GO" id="GO:0045887">
    <property type="term" value="P:positive regulation of synaptic assembly at neuromuscular junction"/>
    <property type="evidence" value="ECO:0007669"/>
    <property type="project" value="EnsemblMetazoa"/>
</dbReference>
<dbReference type="HOGENOM" id="CLU_046756_1_0_1"/>
<evidence type="ECO:0000313" key="10">
    <source>
        <dbReference type="Proteomes" id="UP000008281"/>
    </source>
</evidence>
<feature type="region of interest" description="Disordered" evidence="7">
    <location>
        <begin position="1"/>
        <end position="81"/>
    </location>
</feature>
<dbReference type="AlphaFoldDB" id="E3MCL3"/>
<comment type="pathway">
    <text evidence="1">Protein modification; protein ubiquitination.</text>
</comment>
<dbReference type="InterPro" id="IPR001870">
    <property type="entry name" value="B30.2/SPRY"/>
</dbReference>
<dbReference type="GO" id="GO:0098793">
    <property type="term" value="C:presynapse"/>
    <property type="evidence" value="ECO:0007669"/>
    <property type="project" value="EnsemblMetazoa"/>
</dbReference>
<evidence type="ECO:0000256" key="7">
    <source>
        <dbReference type="SAM" id="MobiDB-lite"/>
    </source>
</evidence>
<comment type="subcellular location">
    <subcellularLocation>
        <location evidence="6">Synapse</location>
    </subcellularLocation>
</comment>
<dbReference type="InterPro" id="IPR003877">
    <property type="entry name" value="SPRY_dom"/>
</dbReference>
<dbReference type="GO" id="GO:1900182">
    <property type="term" value="P:positive regulation of protein localization to nucleus"/>
    <property type="evidence" value="ECO:0007669"/>
    <property type="project" value="EnsemblMetazoa"/>
</dbReference>
<reference evidence="9" key="1">
    <citation type="submission" date="2007-07" db="EMBL/GenBank/DDBJ databases">
        <title>PCAP assembly of the Caenorhabditis remanei genome.</title>
        <authorList>
            <consortium name="The Caenorhabditis remanei Sequencing Consortium"/>
            <person name="Wilson R.K."/>
        </authorList>
    </citation>
    <scope>NUCLEOTIDE SEQUENCE [LARGE SCALE GENOMIC DNA]</scope>
    <source>
        <strain evidence="9">PB4641</strain>
    </source>
</reference>
<dbReference type="PROSITE" id="PS50188">
    <property type="entry name" value="B302_SPRY"/>
    <property type="match status" value="1"/>
</dbReference>
<dbReference type="GO" id="GO:0043161">
    <property type="term" value="P:proteasome-mediated ubiquitin-dependent protein catabolic process"/>
    <property type="evidence" value="ECO:0007669"/>
    <property type="project" value="TreeGrafter"/>
</dbReference>
<dbReference type="OMA" id="NNEVWRY"/>
<gene>
    <name evidence="9" type="primary">Cre-fsn-1</name>
    <name evidence="9" type="ORF">CRE_20297</name>
</gene>
<evidence type="ECO:0000256" key="2">
    <source>
        <dbReference type="ARBA" id="ARBA00007328"/>
    </source>
</evidence>
<feature type="domain" description="B30.2/SPRY" evidence="8">
    <location>
        <begin position="152"/>
        <end position="344"/>
    </location>
</feature>
<evidence type="ECO:0000256" key="5">
    <source>
        <dbReference type="ARBA" id="ARBA00023018"/>
    </source>
</evidence>
<evidence type="ECO:0000256" key="4">
    <source>
        <dbReference type="ARBA" id="ARBA00022786"/>
    </source>
</evidence>
<dbReference type="PANTHER" id="PTHR12245:SF7">
    <property type="entry name" value="F-BOX_SPRY DOMAIN-CONTAINING PROTEIN 1"/>
    <property type="match status" value="1"/>
</dbReference>
<dbReference type="GO" id="GO:0043518">
    <property type="term" value="P:negative regulation of DNA damage response, signal transduction by p53 class mediator"/>
    <property type="evidence" value="ECO:0007669"/>
    <property type="project" value="EnsemblMetazoa"/>
</dbReference>
<dbReference type="GO" id="GO:0019005">
    <property type="term" value="C:SCF ubiquitin ligase complex"/>
    <property type="evidence" value="ECO:0007669"/>
    <property type="project" value="EnsemblMetazoa"/>
</dbReference>
<evidence type="ECO:0000256" key="3">
    <source>
        <dbReference type="ARBA" id="ARBA00016614"/>
    </source>
</evidence>
<evidence type="ECO:0000256" key="6">
    <source>
        <dbReference type="ARBA" id="ARBA00034103"/>
    </source>
</evidence>